<proteinExistence type="predicted"/>
<evidence type="ECO:0000313" key="1">
    <source>
        <dbReference type="EMBL" id="GAA26652.1"/>
    </source>
</evidence>
<comment type="caution">
    <text evidence="1">The sequence shown here is derived from an EMBL/GenBank/DDBJ whole genome shotgun (WGS) entry which is preliminary data.</text>
</comment>
<dbReference type="EMBL" id="DG000051">
    <property type="protein sequence ID" value="GAA26652.1"/>
    <property type="molecule type" value="Genomic_DNA"/>
</dbReference>
<accession>G2WNK9</accession>
<dbReference type="HOGENOM" id="CLU_1327315_0_0_1"/>
<sequence>MNPSIKHHNIILFFFCASKTEIKYRARARWPDVRPYCNVNSRAVQILSQVCQNCLSCLPNLQGPKSEVARHGTRWYPWCVTTAATCTALFRQPGYPRCELKHHQTKREATLVFFIALAMTFGWPSRFACACRFCRFSTSARYFLSKENGTFSTPRYHRACTLPIANYTGVLSASPLHPVLITRRTLQGRAGPTAKILIMSVYVHAPI</sequence>
<protein>
    <submittedName>
        <fullName evidence="1">K7_06754p</fullName>
    </submittedName>
</protein>
<dbReference type="AlphaFoldDB" id="G2WNK9"/>
<reference evidence="1 2" key="1">
    <citation type="journal article" date="2011" name="DNA Res.">
        <title>Whole-genome sequencing of sake yeast Saccharomyces cerevisiae Kyokai no. 7.</title>
        <authorList>
            <person name="Akao T."/>
            <person name="Yashiro I."/>
            <person name="Hosoyama A."/>
            <person name="Kitagaki H."/>
            <person name="Horikawa H."/>
            <person name="Watanabe D."/>
            <person name="Akada R."/>
            <person name="Ando Y."/>
            <person name="Harashima S."/>
            <person name="Inoue T."/>
            <person name="Inoue Y."/>
            <person name="Kajiwara S."/>
            <person name="Kitamoto K."/>
            <person name="Kitamoto N."/>
            <person name="Kobayashi O."/>
            <person name="Kuhara S."/>
            <person name="Masubuchi T."/>
            <person name="Mizoguchi H."/>
            <person name="Nakao Y."/>
            <person name="Nakazato A."/>
            <person name="Namise M."/>
            <person name="Oba T."/>
            <person name="Ogata T."/>
            <person name="Ohta A."/>
            <person name="Sato M."/>
            <person name="Shibasaki S."/>
            <person name="Takatsume Y."/>
            <person name="Tanimoto S."/>
            <person name="Tsuboi H."/>
            <person name="Nishimura A."/>
            <person name="Yoda K."/>
            <person name="Ishikawa T."/>
            <person name="Iwashita K."/>
            <person name="Fujita N."/>
            <person name="Shimoi H."/>
        </authorList>
    </citation>
    <scope>NUCLEOTIDE SEQUENCE [LARGE SCALE GENOMIC DNA]</scope>
    <source>
        <strain evidence="2">Kyokai no. 7 / NBRC 101557</strain>
    </source>
</reference>
<gene>
    <name evidence="1" type="primary">K7_06754</name>
    <name evidence="1" type="ORF">SYK7_067541</name>
</gene>
<name>G2WNK9_YEASK</name>
<organism evidence="1 2">
    <name type="scientific">Saccharomyces cerevisiae (strain Kyokai no. 7 / NBRC 101557)</name>
    <name type="common">Baker's yeast</name>
    <dbReference type="NCBI Taxonomy" id="721032"/>
    <lineage>
        <taxon>Eukaryota</taxon>
        <taxon>Fungi</taxon>
        <taxon>Dikarya</taxon>
        <taxon>Ascomycota</taxon>
        <taxon>Saccharomycotina</taxon>
        <taxon>Saccharomycetes</taxon>
        <taxon>Saccharomycetales</taxon>
        <taxon>Saccharomycetaceae</taxon>
        <taxon>Saccharomyces</taxon>
    </lineage>
</organism>
<dbReference type="Proteomes" id="UP000001608">
    <property type="component" value="Chromosome 15"/>
</dbReference>
<evidence type="ECO:0000313" key="2">
    <source>
        <dbReference type="Proteomes" id="UP000001608"/>
    </source>
</evidence>